<dbReference type="RefSeq" id="WP_171909960.1">
    <property type="nucleotide sequence ID" value="NZ_FOEG01000010.1"/>
</dbReference>
<keyword evidence="5" id="KW-1185">Reference proteome</keyword>
<dbReference type="Gene3D" id="3.30.70.270">
    <property type="match status" value="1"/>
</dbReference>
<name>A0A1H8V6S4_9GAMM</name>
<protein>
    <submittedName>
        <fullName evidence="4">PAS domain S-box-containing protein/diguanylate cyclase (GGDEF) domain-containing protein</fullName>
    </submittedName>
</protein>
<dbReference type="SUPFAM" id="SSF55785">
    <property type="entry name" value="PYP-like sensor domain (PAS domain)"/>
    <property type="match status" value="1"/>
</dbReference>
<dbReference type="CDD" id="cd01949">
    <property type="entry name" value="GGDEF"/>
    <property type="match status" value="1"/>
</dbReference>
<dbReference type="Proteomes" id="UP000199657">
    <property type="component" value="Unassembled WGS sequence"/>
</dbReference>
<dbReference type="NCBIfam" id="TIGR00229">
    <property type="entry name" value="sensory_box"/>
    <property type="match status" value="1"/>
</dbReference>
<feature type="domain" description="GGDEF" evidence="3">
    <location>
        <begin position="167"/>
        <end position="300"/>
    </location>
</feature>
<organism evidence="4 5">
    <name type="scientific">Aquisalimonas asiatica</name>
    <dbReference type="NCBI Taxonomy" id="406100"/>
    <lineage>
        <taxon>Bacteria</taxon>
        <taxon>Pseudomonadati</taxon>
        <taxon>Pseudomonadota</taxon>
        <taxon>Gammaproteobacteria</taxon>
        <taxon>Chromatiales</taxon>
        <taxon>Ectothiorhodospiraceae</taxon>
        <taxon>Aquisalimonas</taxon>
    </lineage>
</organism>
<dbReference type="InterPro" id="IPR000160">
    <property type="entry name" value="GGDEF_dom"/>
</dbReference>
<evidence type="ECO:0000256" key="1">
    <source>
        <dbReference type="ARBA" id="ARBA00001946"/>
    </source>
</evidence>
<dbReference type="InterPro" id="IPR029787">
    <property type="entry name" value="Nucleotide_cyclase"/>
</dbReference>
<evidence type="ECO:0000259" key="2">
    <source>
        <dbReference type="PROSITE" id="PS50112"/>
    </source>
</evidence>
<dbReference type="InterPro" id="IPR000014">
    <property type="entry name" value="PAS"/>
</dbReference>
<proteinExistence type="predicted"/>
<dbReference type="STRING" id="406100.SAMN04488052_11049"/>
<dbReference type="AlphaFoldDB" id="A0A1H8V6S4"/>
<comment type="cofactor">
    <cofactor evidence="1">
        <name>Mg(2+)</name>
        <dbReference type="ChEBI" id="CHEBI:18420"/>
    </cofactor>
</comment>
<dbReference type="Pfam" id="PF13426">
    <property type="entry name" value="PAS_9"/>
    <property type="match status" value="1"/>
</dbReference>
<dbReference type="SMART" id="SM00091">
    <property type="entry name" value="PAS"/>
    <property type="match status" value="1"/>
</dbReference>
<dbReference type="Pfam" id="PF00990">
    <property type="entry name" value="GGDEF"/>
    <property type="match status" value="1"/>
</dbReference>
<dbReference type="InterPro" id="IPR052163">
    <property type="entry name" value="DGC-Regulatory_Protein"/>
</dbReference>
<dbReference type="PROSITE" id="PS50887">
    <property type="entry name" value="GGDEF"/>
    <property type="match status" value="1"/>
</dbReference>
<dbReference type="PROSITE" id="PS50112">
    <property type="entry name" value="PAS"/>
    <property type="match status" value="1"/>
</dbReference>
<dbReference type="NCBIfam" id="TIGR00254">
    <property type="entry name" value="GGDEF"/>
    <property type="match status" value="1"/>
</dbReference>
<reference evidence="4 5" key="1">
    <citation type="submission" date="2016-10" db="EMBL/GenBank/DDBJ databases">
        <authorList>
            <person name="de Groot N.N."/>
        </authorList>
    </citation>
    <scope>NUCLEOTIDE SEQUENCE [LARGE SCALE GENOMIC DNA]</scope>
    <source>
        <strain evidence="4 5">CGMCC 1.6291</strain>
    </source>
</reference>
<feature type="domain" description="PAS" evidence="2">
    <location>
        <begin position="15"/>
        <end position="81"/>
    </location>
</feature>
<dbReference type="InterPro" id="IPR043128">
    <property type="entry name" value="Rev_trsase/Diguanyl_cyclase"/>
</dbReference>
<evidence type="ECO:0000259" key="3">
    <source>
        <dbReference type="PROSITE" id="PS50887"/>
    </source>
</evidence>
<dbReference type="SUPFAM" id="SSF55073">
    <property type="entry name" value="Nucleotide cyclase"/>
    <property type="match status" value="1"/>
</dbReference>
<dbReference type="PANTHER" id="PTHR46663:SF3">
    <property type="entry name" value="SLL0267 PROTEIN"/>
    <property type="match status" value="1"/>
</dbReference>
<accession>A0A1H8V6S4</accession>
<dbReference type="CDD" id="cd00130">
    <property type="entry name" value="PAS"/>
    <property type="match status" value="1"/>
</dbReference>
<gene>
    <name evidence="4" type="ORF">SAMN04488052_11049</name>
</gene>
<evidence type="ECO:0000313" key="4">
    <source>
        <dbReference type="EMBL" id="SEP11162.1"/>
    </source>
</evidence>
<dbReference type="SMART" id="SM00267">
    <property type="entry name" value="GGDEF"/>
    <property type="match status" value="1"/>
</dbReference>
<dbReference type="Gene3D" id="3.30.450.20">
    <property type="entry name" value="PAS domain"/>
    <property type="match status" value="1"/>
</dbReference>
<dbReference type="EMBL" id="FOEG01000010">
    <property type="protein sequence ID" value="SEP11162.1"/>
    <property type="molecule type" value="Genomic_DNA"/>
</dbReference>
<evidence type="ECO:0000313" key="5">
    <source>
        <dbReference type="Proteomes" id="UP000199657"/>
    </source>
</evidence>
<dbReference type="FunFam" id="3.30.70.270:FF:000001">
    <property type="entry name" value="Diguanylate cyclase domain protein"/>
    <property type="match status" value="1"/>
</dbReference>
<dbReference type="PANTHER" id="PTHR46663">
    <property type="entry name" value="DIGUANYLATE CYCLASE DGCT-RELATED"/>
    <property type="match status" value="1"/>
</dbReference>
<dbReference type="InterPro" id="IPR035965">
    <property type="entry name" value="PAS-like_dom_sf"/>
</dbReference>
<dbReference type="GO" id="GO:0003824">
    <property type="term" value="F:catalytic activity"/>
    <property type="evidence" value="ECO:0007669"/>
    <property type="project" value="UniProtKB-ARBA"/>
</dbReference>
<sequence>MGKPAQARLPAGVAERILDYTSEAVLVADANREICWVNRAFTTITGYTLDDVRGRQPTLFRSDHHDDAFYQAIYEKLMTTGSWCGEIWRRRKDGDVFPALLTVTRIVGDTPDDTFYVDFFTDMAAYKQHEQRVEFLVHHDVLTELPNRFLLMDRLAGALARARRKDNALAVLFVDIDNFKALNDRHGHAVGDAVLRAAAHRFLWCVREGDTVARLGGDEFVILLEELGSPDDAATIGESIRAAFAAPVHHNGVDLEMTISIGISHYPSDATEPDALIDRADASMYRAKRAGRNRVDRIIAGPYSR</sequence>